<feature type="transmembrane region" description="Helical" evidence="9">
    <location>
        <begin position="171"/>
        <end position="192"/>
    </location>
</feature>
<dbReference type="RefSeq" id="WP_277278307.1">
    <property type="nucleotide sequence ID" value="NZ_JAROCY010000011.1"/>
</dbReference>
<dbReference type="NCBIfam" id="TIGR00966">
    <property type="entry name" value="transloc_SecF"/>
    <property type="match status" value="1"/>
</dbReference>
<evidence type="ECO:0000256" key="1">
    <source>
        <dbReference type="ARBA" id="ARBA00004651"/>
    </source>
</evidence>
<gene>
    <name evidence="9 11" type="primary">secF</name>
    <name evidence="11" type="ORF">POM99_12530</name>
</gene>
<dbReference type="InterPro" id="IPR048634">
    <property type="entry name" value="SecD_SecF_C"/>
</dbReference>
<evidence type="ECO:0000256" key="8">
    <source>
        <dbReference type="ARBA" id="ARBA00023136"/>
    </source>
</evidence>
<keyword evidence="4 9" id="KW-0812">Transmembrane</keyword>
<dbReference type="InterPro" id="IPR022646">
    <property type="entry name" value="SecD/SecF_CS"/>
</dbReference>
<evidence type="ECO:0000256" key="5">
    <source>
        <dbReference type="ARBA" id="ARBA00022927"/>
    </source>
</evidence>
<dbReference type="NCBIfam" id="TIGR00916">
    <property type="entry name" value="2A0604s01"/>
    <property type="match status" value="1"/>
</dbReference>
<keyword evidence="12" id="KW-1185">Reference proteome</keyword>
<feature type="transmembrane region" description="Helical" evidence="9">
    <location>
        <begin position="240"/>
        <end position="265"/>
    </location>
</feature>
<dbReference type="InterPro" id="IPR022813">
    <property type="entry name" value="SecD/SecF_arch_bac"/>
</dbReference>
<name>A0ABT6CJQ0_9SPHN</name>
<keyword evidence="3 9" id="KW-1003">Cell membrane</keyword>
<proteinExistence type="inferred from homology"/>
<dbReference type="InterPro" id="IPR055344">
    <property type="entry name" value="SecD_SecF_C_bact"/>
</dbReference>
<evidence type="ECO:0000256" key="4">
    <source>
        <dbReference type="ARBA" id="ARBA00022692"/>
    </source>
</evidence>
<accession>A0ABT6CJQ0</accession>
<feature type="transmembrane region" description="Helical" evidence="9">
    <location>
        <begin position="20"/>
        <end position="38"/>
    </location>
</feature>
<dbReference type="PANTHER" id="PTHR30081">
    <property type="entry name" value="PROTEIN-EXPORT MEMBRANE PROTEIN SEC"/>
    <property type="match status" value="1"/>
</dbReference>
<comment type="caution">
    <text evidence="11">The sequence shown here is derived from an EMBL/GenBank/DDBJ whole genome shotgun (WGS) entry which is preliminary data.</text>
</comment>
<keyword evidence="8 9" id="KW-0472">Membrane</keyword>
<dbReference type="InterPro" id="IPR005665">
    <property type="entry name" value="SecF_bac"/>
</dbReference>
<dbReference type="PRINTS" id="PR01755">
    <property type="entry name" value="SECFTRNLCASE"/>
</dbReference>
<keyword evidence="2 9" id="KW-0813">Transport</keyword>
<evidence type="ECO:0000259" key="10">
    <source>
        <dbReference type="Pfam" id="PF02355"/>
    </source>
</evidence>
<dbReference type="Proteomes" id="UP001222770">
    <property type="component" value="Unassembled WGS sequence"/>
</dbReference>
<dbReference type="PANTHER" id="PTHR30081:SF8">
    <property type="entry name" value="PROTEIN TRANSLOCASE SUBUNIT SECF"/>
    <property type="match status" value="1"/>
</dbReference>
<comment type="subunit">
    <text evidence="9">Forms a complex with SecD. Part of the essential Sec protein translocation apparatus which comprises SecA, SecYEG and auxiliary proteins SecDF-YajC and YidC.</text>
</comment>
<comment type="similarity">
    <text evidence="9">Belongs to the SecD/SecF family. SecF subfamily.</text>
</comment>
<keyword evidence="6 9" id="KW-1133">Transmembrane helix</keyword>
<evidence type="ECO:0000256" key="6">
    <source>
        <dbReference type="ARBA" id="ARBA00022989"/>
    </source>
</evidence>
<evidence type="ECO:0000256" key="9">
    <source>
        <dbReference type="HAMAP-Rule" id="MF_01464"/>
    </source>
</evidence>
<feature type="domain" description="Protein export membrane protein SecD/SecF C-terminal" evidence="10">
    <location>
        <begin position="118"/>
        <end position="301"/>
    </location>
</feature>
<dbReference type="HAMAP" id="MF_01464_B">
    <property type="entry name" value="SecF_B"/>
    <property type="match status" value="1"/>
</dbReference>
<evidence type="ECO:0000313" key="11">
    <source>
        <dbReference type="EMBL" id="MDF8334032.1"/>
    </source>
</evidence>
<keyword evidence="5 9" id="KW-0653">Protein transport</keyword>
<dbReference type="Pfam" id="PF02355">
    <property type="entry name" value="SecD_SecF_C"/>
    <property type="match status" value="1"/>
</dbReference>
<evidence type="ECO:0000313" key="12">
    <source>
        <dbReference type="Proteomes" id="UP001222770"/>
    </source>
</evidence>
<feature type="transmembrane region" description="Helical" evidence="9">
    <location>
        <begin position="198"/>
        <end position="219"/>
    </location>
</feature>
<dbReference type="InterPro" id="IPR022645">
    <property type="entry name" value="SecD/SecF_bac"/>
</dbReference>
<comment type="subcellular location">
    <subcellularLocation>
        <location evidence="1 9">Cell membrane</location>
        <topology evidence="1 9">Multi-pass membrane protein</topology>
    </subcellularLocation>
</comment>
<evidence type="ECO:0000256" key="7">
    <source>
        <dbReference type="ARBA" id="ARBA00023010"/>
    </source>
</evidence>
<dbReference type="EMBL" id="JAROCY010000011">
    <property type="protein sequence ID" value="MDF8334032.1"/>
    <property type="molecule type" value="Genomic_DNA"/>
</dbReference>
<evidence type="ECO:0000256" key="3">
    <source>
        <dbReference type="ARBA" id="ARBA00022475"/>
    </source>
</evidence>
<dbReference type="Pfam" id="PF07549">
    <property type="entry name" value="Sec_GG"/>
    <property type="match status" value="1"/>
</dbReference>
<dbReference type="SUPFAM" id="SSF82866">
    <property type="entry name" value="Multidrug efflux transporter AcrB transmembrane domain"/>
    <property type="match status" value="1"/>
</dbReference>
<evidence type="ECO:0000256" key="2">
    <source>
        <dbReference type="ARBA" id="ARBA00022448"/>
    </source>
</evidence>
<reference evidence="11 12" key="1">
    <citation type="submission" date="2023-03" db="EMBL/GenBank/DDBJ databases">
        <title>Novosphingobium cyanobacteriorum sp. nov., isolated from a eutrophic reservoir during the Microcystis bloom period.</title>
        <authorList>
            <person name="Kang M."/>
            <person name="Le V."/>
            <person name="Ko S.-R."/>
            <person name="Lee S.-A."/>
            <person name="Ahn C.-Y."/>
        </authorList>
    </citation>
    <scope>NUCLEOTIDE SEQUENCE [LARGE SCALE GENOMIC DNA]</scope>
    <source>
        <strain evidence="11 12">HBC54</strain>
    </source>
</reference>
<keyword evidence="7 9" id="KW-0811">Translocation</keyword>
<comment type="function">
    <text evidence="9">Part of the Sec protein translocase complex. Interacts with the SecYEG preprotein conducting channel. SecDF uses the proton motive force (PMF) to complete protein translocation after the ATP-dependent function of SecA.</text>
</comment>
<organism evidence="11 12">
    <name type="scientific">Novosphingobium cyanobacteriorum</name>
    <dbReference type="NCBI Taxonomy" id="3024215"/>
    <lineage>
        <taxon>Bacteria</taxon>
        <taxon>Pseudomonadati</taxon>
        <taxon>Pseudomonadota</taxon>
        <taxon>Alphaproteobacteria</taxon>
        <taxon>Sphingomonadales</taxon>
        <taxon>Sphingomonadaceae</taxon>
        <taxon>Novosphingobium</taxon>
    </lineage>
</organism>
<dbReference type="Gene3D" id="1.20.1640.10">
    <property type="entry name" value="Multidrug efflux transporter AcrB transmembrane domain"/>
    <property type="match status" value="1"/>
</dbReference>
<feature type="transmembrane region" description="Helical" evidence="9">
    <location>
        <begin position="271"/>
        <end position="293"/>
    </location>
</feature>
<sequence length="325" mass="35737">MKLLKLVPDHTNIHFLKWRVPFYVVSIILMAASWGLVLTKGLNLGVDFIGGQMIRVTFERSAEAPVGALREEVNKLGYGEPIIQRYGKPNEISIRMKLPAGADHDASLSDKMARTITADVKKNHPDARIDGVDSVSGKVSGELGQSAALALGLAALAVAAYIWLRFEWQFGVGALFALVHDVTLTLGLFALTQMEFDLNIVAALLTLIGYSLNDTIVVYDRIRENMKKFRKMPMPELLDLSVNETLARTIVTALSMLITLVALLLLGPDVIFGFTAAITLGIFVGTYSSIYMASPILIWLKVNPNSFVPTETAQEKQERLAREGY</sequence>
<feature type="transmembrane region" description="Helical" evidence="9">
    <location>
        <begin position="143"/>
        <end position="164"/>
    </location>
</feature>
<protein>
    <recommendedName>
        <fullName evidence="9">Protein-export membrane protein SecF</fullName>
    </recommendedName>
</protein>